<feature type="region of interest" description="Disordered" evidence="1">
    <location>
        <begin position="390"/>
        <end position="437"/>
    </location>
</feature>
<evidence type="ECO:0000313" key="3">
    <source>
        <dbReference type="EMBL" id="ROT60822.1"/>
    </source>
</evidence>
<feature type="transmembrane region" description="Helical" evidence="2">
    <location>
        <begin position="151"/>
        <end position="172"/>
    </location>
</feature>
<accession>A0A423S9B5</accession>
<organism evidence="3 4">
    <name type="scientific">Penaeus vannamei</name>
    <name type="common">Whiteleg shrimp</name>
    <name type="synonym">Litopenaeus vannamei</name>
    <dbReference type="NCBI Taxonomy" id="6689"/>
    <lineage>
        <taxon>Eukaryota</taxon>
        <taxon>Metazoa</taxon>
        <taxon>Ecdysozoa</taxon>
        <taxon>Arthropoda</taxon>
        <taxon>Crustacea</taxon>
        <taxon>Multicrustacea</taxon>
        <taxon>Malacostraca</taxon>
        <taxon>Eumalacostraca</taxon>
        <taxon>Eucarida</taxon>
        <taxon>Decapoda</taxon>
        <taxon>Dendrobranchiata</taxon>
        <taxon>Penaeoidea</taxon>
        <taxon>Penaeidae</taxon>
        <taxon>Penaeus</taxon>
    </lineage>
</organism>
<reference evidence="3 4" key="1">
    <citation type="submission" date="2018-04" db="EMBL/GenBank/DDBJ databases">
        <authorList>
            <person name="Zhang X."/>
            <person name="Yuan J."/>
            <person name="Li F."/>
            <person name="Xiang J."/>
        </authorList>
    </citation>
    <scope>NUCLEOTIDE SEQUENCE [LARGE SCALE GENOMIC DNA]</scope>
    <source>
        <tissue evidence="3">Muscle</tissue>
    </source>
</reference>
<evidence type="ECO:0000256" key="2">
    <source>
        <dbReference type="SAM" id="Phobius"/>
    </source>
</evidence>
<feature type="transmembrane region" description="Helical" evidence="2">
    <location>
        <begin position="57"/>
        <end position="78"/>
    </location>
</feature>
<keyword evidence="4" id="KW-1185">Reference proteome</keyword>
<keyword evidence="2" id="KW-0812">Transmembrane</keyword>
<gene>
    <name evidence="3" type="ORF">C7M84_021533</name>
</gene>
<name>A0A423S9B5_PENVA</name>
<evidence type="ECO:0000256" key="1">
    <source>
        <dbReference type="SAM" id="MobiDB-lite"/>
    </source>
</evidence>
<feature type="transmembrane region" description="Helical" evidence="2">
    <location>
        <begin position="184"/>
        <end position="207"/>
    </location>
</feature>
<dbReference type="EMBL" id="QCYY01004530">
    <property type="protein sequence ID" value="ROT60822.1"/>
    <property type="molecule type" value="Genomic_DNA"/>
</dbReference>
<feature type="compositionally biased region" description="Polar residues" evidence="1">
    <location>
        <begin position="397"/>
        <end position="409"/>
    </location>
</feature>
<keyword evidence="2" id="KW-1133">Transmembrane helix</keyword>
<keyword evidence="2" id="KW-0472">Membrane</keyword>
<proteinExistence type="predicted"/>
<reference evidence="3 4" key="2">
    <citation type="submission" date="2019-01" db="EMBL/GenBank/DDBJ databases">
        <title>The decoding of complex shrimp genome reveals the adaptation for benthos swimmer, frequently molting mechanism and breeding impact on genome.</title>
        <authorList>
            <person name="Sun Y."/>
            <person name="Gao Y."/>
            <person name="Yu Y."/>
        </authorList>
    </citation>
    <scope>NUCLEOTIDE SEQUENCE [LARGE SCALE GENOMIC DNA]</scope>
    <source>
        <tissue evidence="3">Muscle</tissue>
    </source>
</reference>
<protein>
    <submittedName>
        <fullName evidence="3">Uncharacterized protein</fullName>
    </submittedName>
</protein>
<feature type="transmembrane region" description="Helical" evidence="2">
    <location>
        <begin position="121"/>
        <end position="139"/>
    </location>
</feature>
<comment type="caution">
    <text evidence="3">The sequence shown here is derived from an EMBL/GenBank/DDBJ whole genome shotgun (WGS) entry which is preliminary data.</text>
</comment>
<dbReference type="Proteomes" id="UP000283509">
    <property type="component" value="Unassembled WGS sequence"/>
</dbReference>
<evidence type="ECO:0000313" key="4">
    <source>
        <dbReference type="Proteomes" id="UP000283509"/>
    </source>
</evidence>
<sequence length="437" mass="48157">MMQTRIPSYTLIHQQPFSFPNENKASPPLKRTTLHAQTSLLSFLSSLPFFKSSGFPLSLFPFPFPSFPLTPLLSFILYKSSNLPPIFLPFLPLYPFLTSLPFSLSPFFLPFSVSLLYQSSVLPLSLLPLFLCIPFLPVFRSPSLPSSSLSLYPFFTSLPFSHSSYFLPLYLSSCFLPHSPTNSIFLFFLSSALSLLSLQIFPSPFLLPPLPIFPFPSIHPSSFTNLSFLHSPSLLLSTLSLPLLTLHYPSPSLSQPYQSPVLPFSHPSTFFPFSSLPLPPFNLLPPLSLQPSSPCLPFSLLFTFLPLSPSLPLRNSTQLTHLSPKRSFTTTSDTSSFISTTSAATTGTTGYATAGTKALATGTRIMADITLYGCCLIVLEGQVARQTARAIHRQRDSQQPSHRQQTAIDTDSENHRPQTAAAIDTDSETDSHSNNHG</sequence>
<dbReference type="AlphaFoldDB" id="A0A423S9B5"/>
<feature type="transmembrane region" description="Helical" evidence="2">
    <location>
        <begin position="90"/>
        <end position="109"/>
    </location>
</feature>